<organism evidence="7 8">
    <name type="scientific">Alosa alosa</name>
    <name type="common">allis shad</name>
    <dbReference type="NCBI Taxonomy" id="278164"/>
    <lineage>
        <taxon>Eukaryota</taxon>
        <taxon>Metazoa</taxon>
        <taxon>Chordata</taxon>
        <taxon>Craniata</taxon>
        <taxon>Vertebrata</taxon>
        <taxon>Euteleostomi</taxon>
        <taxon>Actinopterygii</taxon>
        <taxon>Neopterygii</taxon>
        <taxon>Teleostei</taxon>
        <taxon>Clupei</taxon>
        <taxon>Clupeiformes</taxon>
        <taxon>Clupeoidei</taxon>
        <taxon>Clupeidae</taxon>
        <taxon>Alosa</taxon>
    </lineage>
</organism>
<feature type="transmembrane region" description="Helical" evidence="4">
    <location>
        <begin position="264"/>
        <end position="283"/>
    </location>
</feature>
<evidence type="ECO:0000256" key="2">
    <source>
        <dbReference type="ARBA" id="ARBA00023180"/>
    </source>
</evidence>
<keyword evidence="1" id="KW-1015">Disulfide bond</keyword>
<evidence type="ECO:0000313" key="7">
    <source>
        <dbReference type="EMBL" id="KAG5270786.1"/>
    </source>
</evidence>
<dbReference type="Gene3D" id="2.60.40.10">
    <property type="entry name" value="Immunoglobulins"/>
    <property type="match status" value="1"/>
</dbReference>
<feature type="chain" id="PRO_5043495973" description="Ig-like domain-containing protein" evidence="5">
    <location>
        <begin position="21"/>
        <end position="395"/>
    </location>
</feature>
<dbReference type="InterPro" id="IPR003599">
    <property type="entry name" value="Ig_sub"/>
</dbReference>
<keyword evidence="4" id="KW-1133">Transmembrane helix</keyword>
<dbReference type="InterPro" id="IPR013783">
    <property type="entry name" value="Ig-like_fold"/>
</dbReference>
<dbReference type="AlphaFoldDB" id="A0AAV6GB74"/>
<dbReference type="Pfam" id="PF07686">
    <property type="entry name" value="V-set"/>
    <property type="match status" value="1"/>
</dbReference>
<sequence>MAILGIAIFILVFILDYSACERRLILAKVGEDVSITCPCPTFIPCEANFIRWMKVAVNGSVTIINTGCGQSCRISQKIVNNSQIELTIQRVTRDDEGRYYCDKNTASVLTFRGKATYLQIKDESWSNRSEVTLLREFKRSTMKPNLYELQHGSLLCLVTGLLSPNIIIMWHSSHGRVASGQTWVSDTSKGFTAGSRLQINVTTGKNLHITQNAKGPGEEWWCEVHHDNFTLSAMSSLDNNTEWCSAVCVPEWCSAVCVPEWCSAVLYAVVSLVLLCVFSLVLLTSHWFLHSHRGVSVTTSSPSQDGAGSGARLQLTQLPTSTGQPSNSGSEVYSVLKYHSHNTVSSSAHQSDVSTSVTYSALSFQQPPPRPGRRRREKNRDWHAHIYSTVHTHDT</sequence>
<dbReference type="Proteomes" id="UP000823561">
    <property type="component" value="Chromosome 13"/>
</dbReference>
<evidence type="ECO:0000256" key="5">
    <source>
        <dbReference type="SAM" id="SignalP"/>
    </source>
</evidence>
<keyword evidence="4" id="KW-0812">Transmembrane</keyword>
<evidence type="ECO:0000259" key="6">
    <source>
        <dbReference type="PROSITE" id="PS50835"/>
    </source>
</evidence>
<dbReference type="InterPro" id="IPR051755">
    <property type="entry name" value="Ig-like_CS_Receptor"/>
</dbReference>
<keyword evidence="4" id="KW-0472">Membrane</keyword>
<evidence type="ECO:0000256" key="3">
    <source>
        <dbReference type="SAM" id="MobiDB-lite"/>
    </source>
</evidence>
<dbReference type="PANTHER" id="PTHR19971">
    <property type="entry name" value="SIGNAL-REGULATORY PROTEIN BETA"/>
    <property type="match status" value="1"/>
</dbReference>
<proteinExistence type="predicted"/>
<dbReference type="InterPro" id="IPR007110">
    <property type="entry name" value="Ig-like_dom"/>
</dbReference>
<keyword evidence="2" id="KW-0325">Glycoprotein</keyword>
<dbReference type="SMART" id="SM00409">
    <property type="entry name" value="IG"/>
    <property type="match status" value="1"/>
</dbReference>
<name>A0AAV6GB74_9TELE</name>
<feature type="domain" description="Ig-like" evidence="6">
    <location>
        <begin position="30"/>
        <end position="101"/>
    </location>
</feature>
<comment type="caution">
    <text evidence="7">The sequence shown here is derived from an EMBL/GenBank/DDBJ whole genome shotgun (WGS) entry which is preliminary data.</text>
</comment>
<protein>
    <recommendedName>
        <fullName evidence="6">Ig-like domain-containing protein</fullName>
    </recommendedName>
</protein>
<dbReference type="InterPro" id="IPR013106">
    <property type="entry name" value="Ig_V-set"/>
</dbReference>
<dbReference type="InterPro" id="IPR036179">
    <property type="entry name" value="Ig-like_dom_sf"/>
</dbReference>
<gene>
    <name evidence="7" type="ORF">AALO_G00172290</name>
</gene>
<evidence type="ECO:0000313" key="8">
    <source>
        <dbReference type="Proteomes" id="UP000823561"/>
    </source>
</evidence>
<evidence type="ECO:0000256" key="4">
    <source>
        <dbReference type="SAM" id="Phobius"/>
    </source>
</evidence>
<dbReference type="EMBL" id="JADWDJ010000013">
    <property type="protein sequence ID" value="KAG5270786.1"/>
    <property type="molecule type" value="Genomic_DNA"/>
</dbReference>
<accession>A0AAV6GB74</accession>
<reference evidence="7" key="1">
    <citation type="submission" date="2020-10" db="EMBL/GenBank/DDBJ databases">
        <title>Chromosome-scale genome assembly of the Allis shad, Alosa alosa.</title>
        <authorList>
            <person name="Margot Z."/>
            <person name="Christophe K."/>
            <person name="Cabau C."/>
            <person name="Louis A."/>
            <person name="Berthelot C."/>
            <person name="Parey E."/>
            <person name="Roest Crollius H."/>
            <person name="Montfort J."/>
            <person name="Robinson-Rechavi M."/>
            <person name="Bucao C."/>
            <person name="Bouchez O."/>
            <person name="Gislard M."/>
            <person name="Lluch J."/>
            <person name="Milhes M."/>
            <person name="Lampietro C."/>
            <person name="Lopez Roques C."/>
            <person name="Donnadieu C."/>
            <person name="Braasch I."/>
            <person name="Desvignes T."/>
            <person name="Postlethwait J."/>
            <person name="Bobe J."/>
            <person name="Guiguen Y."/>
        </authorList>
    </citation>
    <scope>NUCLEOTIDE SEQUENCE</scope>
    <source>
        <strain evidence="7">M-15738</strain>
        <tissue evidence="7">Blood</tissue>
    </source>
</reference>
<feature type="region of interest" description="Disordered" evidence="3">
    <location>
        <begin position="360"/>
        <end position="395"/>
    </location>
</feature>
<feature type="signal peptide" evidence="5">
    <location>
        <begin position="1"/>
        <end position="20"/>
    </location>
</feature>
<keyword evidence="8" id="KW-1185">Reference proteome</keyword>
<dbReference type="PROSITE" id="PS50835">
    <property type="entry name" value="IG_LIKE"/>
    <property type="match status" value="1"/>
</dbReference>
<keyword evidence="5" id="KW-0732">Signal</keyword>
<dbReference type="SUPFAM" id="SSF48726">
    <property type="entry name" value="Immunoglobulin"/>
    <property type="match status" value="2"/>
</dbReference>
<evidence type="ECO:0000256" key="1">
    <source>
        <dbReference type="ARBA" id="ARBA00023157"/>
    </source>
</evidence>